<dbReference type="PANTHER" id="PTHR21301:SF12">
    <property type="match status" value="1"/>
</dbReference>
<dbReference type="PANTHER" id="PTHR21301">
    <property type="entry name" value="REVERSE TRANSCRIPTASE"/>
    <property type="match status" value="1"/>
</dbReference>
<dbReference type="OrthoDB" id="8946688at2759"/>
<accession>A0A9Q1CJK9</accession>
<protein>
    <submittedName>
        <fullName evidence="1">Uncharacterized protein</fullName>
    </submittedName>
</protein>
<sequence length="166" mass="19022">MLHEGDIDEKTAEYLVPKDCETSRYYTLPKTHKAPDTSGHLKIRPVISGIGSPIERLSEFLDFFINPEVQKLDSFIKDSKDMVKVIEGVNEKGPLPPSTALFTIDVKAMYPSLPQYLSIKGVRKSLDSRQLKKPSTDYLLECLKLCRTENHFEFNGRFLLRYTVPR</sequence>
<reference evidence="1" key="1">
    <citation type="submission" date="2021-10" db="EMBL/GenBank/DDBJ databases">
        <title>Tropical sea cucumber genome reveals ecological adaptation and Cuvierian tubules defense mechanism.</title>
        <authorList>
            <person name="Chen T."/>
        </authorList>
    </citation>
    <scope>NUCLEOTIDE SEQUENCE</scope>
    <source>
        <strain evidence="1">Nanhai2018</strain>
        <tissue evidence="1">Muscle</tissue>
    </source>
</reference>
<dbReference type="EMBL" id="JAIZAY010000003">
    <property type="protein sequence ID" value="KAJ8046105.1"/>
    <property type="molecule type" value="Genomic_DNA"/>
</dbReference>
<comment type="caution">
    <text evidence="1">The sequence shown here is derived from an EMBL/GenBank/DDBJ whole genome shotgun (WGS) entry which is preliminary data.</text>
</comment>
<gene>
    <name evidence="1" type="ORF">HOLleu_09287</name>
</gene>
<evidence type="ECO:0000313" key="2">
    <source>
        <dbReference type="Proteomes" id="UP001152320"/>
    </source>
</evidence>
<dbReference type="AlphaFoldDB" id="A0A9Q1CJK9"/>
<evidence type="ECO:0000313" key="1">
    <source>
        <dbReference type="EMBL" id="KAJ8046105.1"/>
    </source>
</evidence>
<organism evidence="1 2">
    <name type="scientific">Holothuria leucospilota</name>
    <name type="common">Black long sea cucumber</name>
    <name type="synonym">Mertensiothuria leucospilota</name>
    <dbReference type="NCBI Taxonomy" id="206669"/>
    <lineage>
        <taxon>Eukaryota</taxon>
        <taxon>Metazoa</taxon>
        <taxon>Echinodermata</taxon>
        <taxon>Eleutherozoa</taxon>
        <taxon>Echinozoa</taxon>
        <taxon>Holothuroidea</taxon>
        <taxon>Aspidochirotacea</taxon>
        <taxon>Aspidochirotida</taxon>
        <taxon>Holothuriidae</taxon>
        <taxon>Holothuria</taxon>
    </lineage>
</organism>
<name>A0A9Q1CJK9_HOLLE</name>
<dbReference type="Proteomes" id="UP001152320">
    <property type="component" value="Chromosome 3"/>
</dbReference>
<proteinExistence type="predicted"/>
<keyword evidence="2" id="KW-1185">Reference proteome</keyword>